<evidence type="ECO:0000259" key="10">
    <source>
        <dbReference type="Pfam" id="PF00082"/>
    </source>
</evidence>
<keyword evidence="9" id="KW-0732">Signal</keyword>
<dbReference type="PRINTS" id="PR00723">
    <property type="entry name" value="SUBTILISIN"/>
</dbReference>
<dbReference type="InterPro" id="IPR023828">
    <property type="entry name" value="Peptidase_S8_Ser-AS"/>
</dbReference>
<keyword evidence="4 6" id="KW-0720">Serine protease</keyword>
<feature type="chain" id="PRO_5032954257" evidence="9">
    <location>
        <begin position="30"/>
        <end position="577"/>
    </location>
</feature>
<evidence type="ECO:0000256" key="3">
    <source>
        <dbReference type="ARBA" id="ARBA00022801"/>
    </source>
</evidence>
<dbReference type="InterPro" id="IPR000209">
    <property type="entry name" value="Peptidase_S8/S53_dom"/>
</dbReference>
<comment type="similarity">
    <text evidence="1 6 7">Belongs to the peptidase S8 family.</text>
</comment>
<dbReference type="InterPro" id="IPR023827">
    <property type="entry name" value="Peptidase_S8_Asp-AS"/>
</dbReference>
<dbReference type="InterPro" id="IPR022398">
    <property type="entry name" value="Peptidase_S8_His-AS"/>
</dbReference>
<feature type="active site" description="Charge relay system" evidence="5 6">
    <location>
        <position position="488"/>
    </location>
</feature>
<dbReference type="PANTHER" id="PTHR43806">
    <property type="entry name" value="PEPTIDASE S8"/>
    <property type="match status" value="1"/>
</dbReference>
<evidence type="ECO:0000256" key="1">
    <source>
        <dbReference type="ARBA" id="ARBA00011073"/>
    </source>
</evidence>
<dbReference type="InterPro" id="IPR036852">
    <property type="entry name" value="Peptidase_S8/S53_dom_sf"/>
</dbReference>
<keyword evidence="12" id="KW-1185">Reference proteome</keyword>
<evidence type="ECO:0000256" key="4">
    <source>
        <dbReference type="ARBA" id="ARBA00022825"/>
    </source>
</evidence>
<evidence type="ECO:0000256" key="7">
    <source>
        <dbReference type="RuleBase" id="RU003355"/>
    </source>
</evidence>
<evidence type="ECO:0000313" key="12">
    <source>
        <dbReference type="Proteomes" id="UP000588586"/>
    </source>
</evidence>
<feature type="region of interest" description="Disordered" evidence="8">
    <location>
        <begin position="107"/>
        <end position="140"/>
    </location>
</feature>
<feature type="domain" description="Peptidase S8/S53" evidence="10">
    <location>
        <begin position="169"/>
        <end position="532"/>
    </location>
</feature>
<dbReference type="RefSeq" id="WP_171244391.1">
    <property type="nucleotide sequence ID" value="NZ_JABEPQ010000003.1"/>
</dbReference>
<dbReference type="PANTHER" id="PTHR43806:SF11">
    <property type="entry name" value="CEREVISIN-RELATED"/>
    <property type="match status" value="1"/>
</dbReference>
<comment type="caution">
    <text evidence="11">The sequence shown here is derived from an EMBL/GenBank/DDBJ whole genome shotgun (WGS) entry which is preliminary data.</text>
</comment>
<sequence>MYRARALAAASAAAMVAAGLTGLATTATAAPTKATASGASSSWLVLADRGASTAALVKELRAAGATVTSVNEAIGLVSVTSKDARFRASASRIAGVQGVAADVSIGSSPNPVKARADKVEKEHQGATAKGKDKGAKAKKGVKADPLDQYLWGMDMINAPAAHAIERGDKRVTVGVMDTGVDGAHPDLAPNFDAKKSRNFTTDIEAIDGPCEFTGCVDPANVDDNGHGTHVAGTIGAALNGRGVSGVAPGVTLVNVRAGQDSGYFFLGPVTNALTYSGDIGIDVVNMSFYVDPWLYNCRGGAPEDSAPAAADQEIIIAAMTRALNYANARGVTLVGALGNNHEDLAKPRVDLSSPDYDNPAYDWDTAPYPRTISNANCLDLPVEGPNVIGVSSLGPTGTKSDFSNYTTDLSSGEIEVSAPGGWFRDGFGTDTYRTNGNLILSTAPLHVLQAEGAVDEDGNITPDGEAAGVMKECVKRVCGYYQYLQGTSMASPHAAGVAALAVSAHGRVDGKRGLTMAPDAVAMLMMRTATDHACPPGGVRSYAQEGRSAEWTATCVGNADFNGFYGAGIVNALGVVQ</sequence>
<dbReference type="SUPFAM" id="SSF52743">
    <property type="entry name" value="Subtilisin-like"/>
    <property type="match status" value="1"/>
</dbReference>
<dbReference type="PROSITE" id="PS00138">
    <property type="entry name" value="SUBTILASE_SER"/>
    <property type="match status" value="1"/>
</dbReference>
<dbReference type="InterPro" id="IPR015500">
    <property type="entry name" value="Peptidase_S8_subtilisin-rel"/>
</dbReference>
<dbReference type="InterPro" id="IPR050131">
    <property type="entry name" value="Peptidase_S8_subtilisin-like"/>
</dbReference>
<evidence type="ECO:0000256" key="6">
    <source>
        <dbReference type="PROSITE-ProRule" id="PRU01240"/>
    </source>
</evidence>
<gene>
    <name evidence="11" type="ORF">HJG52_14840</name>
</gene>
<dbReference type="EMBL" id="JABEPQ010000003">
    <property type="protein sequence ID" value="NNM47274.1"/>
    <property type="molecule type" value="Genomic_DNA"/>
</dbReference>
<name>A0A849HL47_9MICO</name>
<protein>
    <submittedName>
        <fullName evidence="11">S8 family serine peptidase</fullName>
    </submittedName>
</protein>
<dbReference type="Pfam" id="PF00082">
    <property type="entry name" value="Peptidase_S8"/>
    <property type="match status" value="1"/>
</dbReference>
<dbReference type="GO" id="GO:0004252">
    <property type="term" value="F:serine-type endopeptidase activity"/>
    <property type="evidence" value="ECO:0007669"/>
    <property type="project" value="UniProtKB-UniRule"/>
</dbReference>
<keyword evidence="2 6" id="KW-0645">Protease</keyword>
<feature type="active site" description="Charge relay system" evidence="5 6">
    <location>
        <position position="226"/>
    </location>
</feature>
<proteinExistence type="inferred from homology"/>
<evidence type="ECO:0000256" key="9">
    <source>
        <dbReference type="SAM" id="SignalP"/>
    </source>
</evidence>
<feature type="compositionally biased region" description="Basic and acidic residues" evidence="8">
    <location>
        <begin position="114"/>
        <end position="140"/>
    </location>
</feature>
<evidence type="ECO:0000256" key="8">
    <source>
        <dbReference type="SAM" id="MobiDB-lite"/>
    </source>
</evidence>
<dbReference type="AlphaFoldDB" id="A0A849HL47"/>
<keyword evidence="3 6" id="KW-0378">Hydrolase</keyword>
<evidence type="ECO:0000256" key="2">
    <source>
        <dbReference type="ARBA" id="ARBA00022670"/>
    </source>
</evidence>
<dbReference type="PROSITE" id="PS00136">
    <property type="entry name" value="SUBTILASE_ASP"/>
    <property type="match status" value="1"/>
</dbReference>
<feature type="active site" description="Charge relay system" evidence="5 6">
    <location>
        <position position="177"/>
    </location>
</feature>
<dbReference type="PROSITE" id="PS51892">
    <property type="entry name" value="SUBTILASE"/>
    <property type="match status" value="1"/>
</dbReference>
<evidence type="ECO:0000313" key="11">
    <source>
        <dbReference type="EMBL" id="NNM47274.1"/>
    </source>
</evidence>
<dbReference type="Gene3D" id="3.40.50.200">
    <property type="entry name" value="Peptidase S8/S53 domain"/>
    <property type="match status" value="1"/>
</dbReference>
<evidence type="ECO:0000256" key="5">
    <source>
        <dbReference type="PIRSR" id="PIRSR615500-1"/>
    </source>
</evidence>
<organism evidence="11 12">
    <name type="scientific">Knoellia koreensis</name>
    <dbReference type="NCBI Taxonomy" id="2730921"/>
    <lineage>
        <taxon>Bacteria</taxon>
        <taxon>Bacillati</taxon>
        <taxon>Actinomycetota</taxon>
        <taxon>Actinomycetes</taxon>
        <taxon>Micrococcales</taxon>
        <taxon>Intrasporangiaceae</taxon>
        <taxon>Knoellia</taxon>
    </lineage>
</organism>
<reference evidence="11 12" key="1">
    <citation type="submission" date="2020-04" db="EMBL/GenBank/DDBJ databases">
        <title>Knoellia sp. isolate from air conditioner.</title>
        <authorList>
            <person name="Chea S."/>
            <person name="Kim D.-U."/>
        </authorList>
    </citation>
    <scope>NUCLEOTIDE SEQUENCE [LARGE SCALE GENOMIC DNA]</scope>
    <source>
        <strain evidence="11 12">DB2414S</strain>
    </source>
</reference>
<dbReference type="GO" id="GO:0006508">
    <property type="term" value="P:proteolysis"/>
    <property type="evidence" value="ECO:0007669"/>
    <property type="project" value="UniProtKB-KW"/>
</dbReference>
<feature type="signal peptide" evidence="9">
    <location>
        <begin position="1"/>
        <end position="29"/>
    </location>
</feature>
<dbReference type="Proteomes" id="UP000588586">
    <property type="component" value="Unassembled WGS sequence"/>
</dbReference>
<accession>A0A849HL47</accession>
<dbReference type="PROSITE" id="PS00137">
    <property type="entry name" value="SUBTILASE_HIS"/>
    <property type="match status" value="1"/>
</dbReference>